<dbReference type="Proteomes" id="UP000039021">
    <property type="component" value="Unassembled WGS sequence"/>
</dbReference>
<gene>
    <name evidence="1" type="ORF">ERS007661_00789</name>
    <name evidence="2" type="ORF">ERS007739_03606</name>
</gene>
<reference evidence="3 4" key="1">
    <citation type="submission" date="2015-03" db="EMBL/GenBank/DDBJ databases">
        <authorList>
            <consortium name="Pathogen Informatics"/>
        </authorList>
    </citation>
    <scope>NUCLEOTIDE SEQUENCE [LARGE SCALE GENOMIC DNA]</scope>
    <source>
        <strain evidence="1 4">D00501624</strain>
        <strain evidence="3">N09902308</strain>
    </source>
</reference>
<sequence length="59" mass="6410">MVILGCSANHGGGVESVAMKMRRIHGANMFTDRSAYFNSSIWRIRASASSPSPTTYCDI</sequence>
<accession>A0A655D8E2</accession>
<name>A0A655D8E2_MYCTX</name>
<evidence type="ECO:0000313" key="2">
    <source>
        <dbReference type="EMBL" id="COZ30055.1"/>
    </source>
</evidence>
<dbReference type="AlphaFoldDB" id="A0A655D8E2"/>
<dbReference type="Proteomes" id="UP000039217">
    <property type="component" value="Unassembled WGS sequence"/>
</dbReference>
<evidence type="ECO:0000313" key="3">
    <source>
        <dbReference type="Proteomes" id="UP000039021"/>
    </source>
</evidence>
<evidence type="ECO:0000313" key="4">
    <source>
        <dbReference type="Proteomes" id="UP000039217"/>
    </source>
</evidence>
<evidence type="ECO:0000313" key="1">
    <source>
        <dbReference type="EMBL" id="CNU51326.1"/>
    </source>
</evidence>
<proteinExistence type="predicted"/>
<dbReference type="EMBL" id="CQQC01000175">
    <property type="protein sequence ID" value="CNU51326.1"/>
    <property type="molecule type" value="Genomic_DNA"/>
</dbReference>
<dbReference type="EMBL" id="CSBK01001920">
    <property type="protein sequence ID" value="COZ30055.1"/>
    <property type="molecule type" value="Genomic_DNA"/>
</dbReference>
<reference evidence="2" key="2">
    <citation type="submission" date="2015-03" db="EMBL/GenBank/DDBJ databases">
        <authorList>
            <consortium name="Pathogen Informatics"/>
            <person name="Murphy D."/>
        </authorList>
    </citation>
    <scope>NUCLEOTIDE SEQUENCE</scope>
    <source>
        <strain evidence="2">N09902308</strain>
    </source>
</reference>
<protein>
    <submittedName>
        <fullName evidence="1">Uncharacterized protein</fullName>
    </submittedName>
</protein>
<organism evidence="1 4">
    <name type="scientific">Mycobacterium tuberculosis</name>
    <dbReference type="NCBI Taxonomy" id="1773"/>
    <lineage>
        <taxon>Bacteria</taxon>
        <taxon>Bacillati</taxon>
        <taxon>Actinomycetota</taxon>
        <taxon>Actinomycetes</taxon>
        <taxon>Mycobacteriales</taxon>
        <taxon>Mycobacteriaceae</taxon>
        <taxon>Mycobacterium</taxon>
        <taxon>Mycobacterium tuberculosis complex</taxon>
    </lineage>
</organism>